<dbReference type="Pfam" id="PF11843">
    <property type="entry name" value="DUF3363"/>
    <property type="match status" value="1"/>
</dbReference>
<dbReference type="AlphaFoldDB" id="A0A0H2ZC10"/>
<reference evidence="2 3" key="1">
    <citation type="journal article" date="2006" name="Genome Biol.">
        <title>Genomic analysis reveals that Pseudomonas aeruginosa virulence is combinatorial.</title>
        <authorList>
            <person name="Lee D.G."/>
            <person name="Urbach J.M."/>
            <person name="Wu G."/>
            <person name="Liberati N.T."/>
            <person name="Feinbaum R.L."/>
            <person name="Miyata S."/>
            <person name="Diggins L.T."/>
            <person name="He J."/>
            <person name="Saucier M."/>
            <person name="Deziel E."/>
            <person name="Friedman L."/>
            <person name="Li L."/>
            <person name="Grills G."/>
            <person name="Montgomery K."/>
            <person name="Kucherlapati R."/>
            <person name="Rahme L.G."/>
            <person name="Ausubel F.M."/>
        </authorList>
    </citation>
    <scope>NUCLEOTIDE SEQUENCE [LARGE SCALE GENOMIC DNA]</scope>
    <source>
        <strain evidence="2 3">UCBPP-PA14</strain>
    </source>
</reference>
<dbReference type="Proteomes" id="UP000000653">
    <property type="component" value="Chromosome"/>
</dbReference>
<evidence type="ECO:0008006" key="4">
    <source>
        <dbReference type="Google" id="ProtNLM"/>
    </source>
</evidence>
<feature type="compositionally biased region" description="Basic and acidic residues" evidence="1">
    <location>
        <begin position="127"/>
        <end position="136"/>
    </location>
</feature>
<feature type="region of interest" description="Disordered" evidence="1">
    <location>
        <begin position="43"/>
        <end position="77"/>
    </location>
</feature>
<evidence type="ECO:0000256" key="1">
    <source>
        <dbReference type="SAM" id="MobiDB-lite"/>
    </source>
</evidence>
<gene>
    <name evidence="2" type="ordered locus">PA14_31070</name>
</gene>
<feature type="region of interest" description="Disordered" evidence="1">
    <location>
        <begin position="121"/>
        <end position="195"/>
    </location>
</feature>
<evidence type="ECO:0000313" key="3">
    <source>
        <dbReference type="Proteomes" id="UP000000653"/>
    </source>
</evidence>
<sequence length="786" mass="85944">MSSRVQCERRSYVSGAALRAAFPCAGVLPRTLPAYGRRRVRRRAGCSRSSAAGPPLPGAPARGKGGRQDKRTRHRAASKASLHVGLARHGAALPPCRVGREARANAGMSACFARQDTPELAGSAAMSDRRDDDFRVRPSAPKNRGKGQGQSFVSKVLKQTGKASGGKSTVRRSGAARGTGQRPGSRLGRGHTAARFAGAKLTPMSRRVTIKTLLVNQRQASPQSLAKHLRYIERDGVGRDGEPGQAYGPQTDAADLDAFKERCADDRHHFRFILSPEDGAELEDLRTYTRHLMGRMEADLGTGLDWVAVNHWNTDNPHMHIVVRGRDDTGKDLIIAGDYIADGFRHRAAELATEWLGPRTELEIQQTLQREVEQERWTSLDRTLKREAGDHGLVHVERLNEPRLQRQRLLLIGRLQRLQRLGLADETQPGTWAVHADAEKTLRALGERGDIIRTMQRAMRGEPRELAVFEPGDDGRTILGRVAAKGLADELRDRGYLVIDGVDGKAHYVALNARDELANYPTGAVVEVKGSADVRAADRNIAALASDGLYRTDHHLAIAQGQVVPGRDPQEVVAAHIRRLEALRRAGIVERVAEGLWKVPGDLPEQGRRYDAQRMGGVAVELKSHLPIERQARVIGATWLDQQLIGGGSGLGDLGFGSEARQAMQQRADFLAEQGLAERRGQRVILARNLLGTLRNRELAQAAKDIAADTGLEHRPVADGQRVSGIYRRSVMLASGRYAMLDDGMGFSLVPWKPVIEQRLGQQLAATVRGGGVSWEIGRQRGPTVA</sequence>
<name>A0A0H2ZC10_PSEAB</name>
<dbReference type="InterPro" id="IPR021795">
    <property type="entry name" value="DUF3363"/>
</dbReference>
<proteinExistence type="predicted"/>
<dbReference type="KEGG" id="pau:PA14_31070"/>
<evidence type="ECO:0000313" key="2">
    <source>
        <dbReference type="EMBL" id="ABJ11772.1"/>
    </source>
</evidence>
<organism evidence="2 3">
    <name type="scientific">Pseudomonas aeruginosa (strain UCBPP-PA14)</name>
    <dbReference type="NCBI Taxonomy" id="208963"/>
    <lineage>
        <taxon>Bacteria</taxon>
        <taxon>Pseudomonadati</taxon>
        <taxon>Pseudomonadota</taxon>
        <taxon>Gammaproteobacteria</taxon>
        <taxon>Pseudomonadales</taxon>
        <taxon>Pseudomonadaceae</taxon>
        <taxon>Pseudomonas</taxon>
    </lineage>
</organism>
<accession>A0A0H2ZC10</accession>
<dbReference type="HOGENOM" id="CLU_027492_1_0_6"/>
<dbReference type="EMBL" id="CP000438">
    <property type="protein sequence ID" value="ABJ11772.1"/>
    <property type="molecule type" value="Genomic_DNA"/>
</dbReference>
<protein>
    <recommendedName>
        <fullName evidence="4">DUF3363 domain-containing protein</fullName>
    </recommendedName>
</protein>